<evidence type="ECO:0000313" key="1">
    <source>
        <dbReference type="EMBL" id="KCW78069.1"/>
    </source>
</evidence>
<dbReference type="Gramene" id="KCW78069">
    <property type="protein sequence ID" value="KCW78069"/>
    <property type="gene ID" value="EUGRSUZ_D02292"/>
</dbReference>
<sequence>MVVDFYGSKTLVNYHFPLPKYRNNIIQCLITKYTESTLFPMSCHHMNILYRDMIDINAVTGSLESFAAEAVLLT</sequence>
<organism evidence="1">
    <name type="scientific">Eucalyptus grandis</name>
    <name type="common">Flooded gum</name>
    <dbReference type="NCBI Taxonomy" id="71139"/>
    <lineage>
        <taxon>Eukaryota</taxon>
        <taxon>Viridiplantae</taxon>
        <taxon>Streptophyta</taxon>
        <taxon>Embryophyta</taxon>
        <taxon>Tracheophyta</taxon>
        <taxon>Spermatophyta</taxon>
        <taxon>Magnoliopsida</taxon>
        <taxon>eudicotyledons</taxon>
        <taxon>Gunneridae</taxon>
        <taxon>Pentapetalae</taxon>
        <taxon>rosids</taxon>
        <taxon>malvids</taxon>
        <taxon>Myrtales</taxon>
        <taxon>Myrtaceae</taxon>
        <taxon>Myrtoideae</taxon>
        <taxon>Eucalypteae</taxon>
        <taxon>Eucalyptus</taxon>
    </lineage>
</organism>
<dbReference type="InParanoid" id="A0A059CIL6"/>
<dbReference type="EMBL" id="KK198756">
    <property type="protein sequence ID" value="KCW78069.1"/>
    <property type="molecule type" value="Genomic_DNA"/>
</dbReference>
<protein>
    <submittedName>
        <fullName evidence="1">Uncharacterized protein</fullName>
    </submittedName>
</protein>
<accession>A0A059CIL6</accession>
<proteinExistence type="predicted"/>
<name>A0A059CIL6_EUCGR</name>
<dbReference type="AlphaFoldDB" id="A0A059CIL6"/>
<reference evidence="1" key="1">
    <citation type="submission" date="2013-07" db="EMBL/GenBank/DDBJ databases">
        <title>The genome of Eucalyptus grandis.</title>
        <authorList>
            <person name="Schmutz J."/>
            <person name="Hayes R."/>
            <person name="Myburg A."/>
            <person name="Tuskan G."/>
            <person name="Grattapaglia D."/>
            <person name="Rokhsar D.S."/>
        </authorList>
    </citation>
    <scope>NUCLEOTIDE SEQUENCE</scope>
    <source>
        <tissue evidence="1">Leaf extractions</tissue>
    </source>
</reference>
<gene>
    <name evidence="1" type="ORF">EUGRSUZ_D02292</name>
</gene>